<keyword evidence="14" id="KW-1185">Reference proteome</keyword>
<dbReference type="InterPro" id="IPR010182">
    <property type="entry name" value="ArgE/DapE"/>
</dbReference>
<dbReference type="InterPro" id="IPR050072">
    <property type="entry name" value="Peptidase_M20A"/>
</dbReference>
<evidence type="ECO:0000256" key="8">
    <source>
        <dbReference type="ARBA" id="ARBA00022801"/>
    </source>
</evidence>
<comment type="pathway">
    <text evidence="3">Amino-acid biosynthesis; L-lysine biosynthesis via DAP pathway; LL-2,6-diaminopimelate from (S)-tetrahydrodipicolinate (succinylase route): step 3/3.</text>
</comment>
<evidence type="ECO:0000256" key="2">
    <source>
        <dbReference type="ARBA" id="ARBA00001947"/>
    </source>
</evidence>
<dbReference type="Pfam" id="PF01546">
    <property type="entry name" value="Peptidase_M20"/>
    <property type="match status" value="1"/>
</dbReference>
<keyword evidence="9" id="KW-0862">Zinc</keyword>
<proteinExistence type="inferred from homology"/>
<dbReference type="EC" id="3.5.1.18" evidence="5"/>
<evidence type="ECO:0000256" key="4">
    <source>
        <dbReference type="ARBA" id="ARBA00006247"/>
    </source>
</evidence>
<evidence type="ECO:0000259" key="12">
    <source>
        <dbReference type="Pfam" id="PF07687"/>
    </source>
</evidence>
<dbReference type="Gene3D" id="3.30.70.360">
    <property type="match status" value="1"/>
</dbReference>
<name>A0ABV9F5V4_9BACL</name>
<dbReference type="CDD" id="cd03894">
    <property type="entry name" value="M20_ArgE"/>
    <property type="match status" value="1"/>
</dbReference>
<reference evidence="14" key="1">
    <citation type="journal article" date="2019" name="Int. J. Syst. Evol. Microbiol.">
        <title>The Global Catalogue of Microorganisms (GCM) 10K type strain sequencing project: providing services to taxonomists for standard genome sequencing and annotation.</title>
        <authorList>
            <consortium name="The Broad Institute Genomics Platform"/>
            <consortium name="The Broad Institute Genome Sequencing Center for Infectious Disease"/>
            <person name="Wu L."/>
            <person name="Ma J."/>
        </authorList>
    </citation>
    <scope>NUCLEOTIDE SEQUENCE [LARGE SCALE GENOMIC DNA]</scope>
    <source>
        <strain evidence="14">CCUG 49571</strain>
    </source>
</reference>
<dbReference type="SUPFAM" id="SSF53187">
    <property type="entry name" value="Zn-dependent exopeptidases"/>
    <property type="match status" value="1"/>
</dbReference>
<dbReference type="PROSITE" id="PS00758">
    <property type="entry name" value="ARGE_DAPE_CPG2_1"/>
    <property type="match status" value="1"/>
</dbReference>
<dbReference type="PANTHER" id="PTHR43808">
    <property type="entry name" value="ACETYLORNITHINE DEACETYLASE"/>
    <property type="match status" value="1"/>
</dbReference>
<comment type="cofactor">
    <cofactor evidence="2">
        <name>Zn(2+)</name>
        <dbReference type="ChEBI" id="CHEBI:29105"/>
    </cofactor>
</comment>
<evidence type="ECO:0000256" key="9">
    <source>
        <dbReference type="ARBA" id="ARBA00022833"/>
    </source>
</evidence>
<comment type="catalytic activity">
    <reaction evidence="11">
        <text>N-succinyl-(2S,6S)-2,6-diaminopimelate + H2O = (2S,6S)-2,6-diaminopimelate + succinate</text>
        <dbReference type="Rhea" id="RHEA:22608"/>
        <dbReference type="ChEBI" id="CHEBI:15377"/>
        <dbReference type="ChEBI" id="CHEBI:30031"/>
        <dbReference type="ChEBI" id="CHEBI:57609"/>
        <dbReference type="ChEBI" id="CHEBI:58087"/>
        <dbReference type="EC" id="3.5.1.18"/>
    </reaction>
</comment>
<dbReference type="Proteomes" id="UP001596028">
    <property type="component" value="Unassembled WGS sequence"/>
</dbReference>
<evidence type="ECO:0000256" key="11">
    <source>
        <dbReference type="ARBA" id="ARBA00051301"/>
    </source>
</evidence>
<dbReference type="Pfam" id="PF07687">
    <property type="entry name" value="M20_dimer"/>
    <property type="match status" value="1"/>
</dbReference>
<accession>A0ABV9F5V4</accession>
<dbReference type="InterPro" id="IPR011650">
    <property type="entry name" value="Peptidase_M20_dimer"/>
</dbReference>
<evidence type="ECO:0000256" key="7">
    <source>
        <dbReference type="ARBA" id="ARBA00022723"/>
    </source>
</evidence>
<dbReference type="InterPro" id="IPR001261">
    <property type="entry name" value="ArgE/DapE_CS"/>
</dbReference>
<comment type="caution">
    <text evidence="13">The sequence shown here is derived from an EMBL/GenBank/DDBJ whole genome shotgun (WGS) entry which is preliminary data.</text>
</comment>
<evidence type="ECO:0000256" key="6">
    <source>
        <dbReference type="ARBA" id="ARBA00016853"/>
    </source>
</evidence>
<evidence type="ECO:0000313" key="13">
    <source>
        <dbReference type="EMBL" id="MFC4597096.1"/>
    </source>
</evidence>
<feature type="domain" description="Peptidase M20 dimerisation" evidence="12">
    <location>
        <begin position="184"/>
        <end position="289"/>
    </location>
</feature>
<dbReference type="Gene3D" id="3.40.630.10">
    <property type="entry name" value="Zn peptidases"/>
    <property type="match status" value="1"/>
</dbReference>
<dbReference type="InterPro" id="IPR002933">
    <property type="entry name" value="Peptidase_M20"/>
</dbReference>
<gene>
    <name evidence="13" type="ORF">ACFO3S_02495</name>
</gene>
<organism evidence="13 14">
    <name type="scientific">Cohnella hongkongensis</name>
    <dbReference type="NCBI Taxonomy" id="178337"/>
    <lineage>
        <taxon>Bacteria</taxon>
        <taxon>Bacillati</taxon>
        <taxon>Bacillota</taxon>
        <taxon>Bacilli</taxon>
        <taxon>Bacillales</taxon>
        <taxon>Paenibacillaceae</taxon>
        <taxon>Cohnella</taxon>
    </lineage>
</organism>
<evidence type="ECO:0000256" key="5">
    <source>
        <dbReference type="ARBA" id="ARBA00011921"/>
    </source>
</evidence>
<dbReference type="EMBL" id="JBHSEP010000001">
    <property type="protein sequence ID" value="MFC4597096.1"/>
    <property type="molecule type" value="Genomic_DNA"/>
</dbReference>
<protein>
    <recommendedName>
        <fullName evidence="6">Probable succinyl-diaminopimelate desuccinylase</fullName>
        <ecNumber evidence="5">3.5.1.18</ecNumber>
    </recommendedName>
</protein>
<dbReference type="SUPFAM" id="SSF55031">
    <property type="entry name" value="Bacterial exopeptidase dimerisation domain"/>
    <property type="match status" value="1"/>
</dbReference>
<evidence type="ECO:0000313" key="14">
    <source>
        <dbReference type="Proteomes" id="UP001596028"/>
    </source>
</evidence>
<comment type="similarity">
    <text evidence="4">Belongs to the peptidase M20A family.</text>
</comment>
<evidence type="ECO:0000256" key="3">
    <source>
        <dbReference type="ARBA" id="ARBA00005130"/>
    </source>
</evidence>
<keyword evidence="10" id="KW-0170">Cobalt</keyword>
<comment type="cofactor">
    <cofactor evidence="1">
        <name>Co(2+)</name>
        <dbReference type="ChEBI" id="CHEBI:48828"/>
    </cofactor>
</comment>
<dbReference type="InterPro" id="IPR036264">
    <property type="entry name" value="Bact_exopeptidase_dim_dom"/>
</dbReference>
<keyword evidence="8" id="KW-0378">Hydrolase</keyword>
<evidence type="ECO:0000256" key="10">
    <source>
        <dbReference type="ARBA" id="ARBA00023285"/>
    </source>
</evidence>
<evidence type="ECO:0000256" key="1">
    <source>
        <dbReference type="ARBA" id="ARBA00001941"/>
    </source>
</evidence>
<dbReference type="RefSeq" id="WP_378091867.1">
    <property type="nucleotide sequence ID" value="NZ_JBHSEP010000001.1"/>
</dbReference>
<keyword evidence="7" id="KW-0479">Metal-binding</keyword>
<dbReference type="NCBIfam" id="TIGR01910">
    <property type="entry name" value="DapE-ArgE"/>
    <property type="match status" value="1"/>
</dbReference>
<sequence>MLLTDLTIDGGEVAAVLRDLVAIPSVNPAFPGGTGEAGVAAYVASYMRRNGVDVREQPVHPGRGNVLGMLPAAKGGPTLLLEAHMDTVQTTGMSVDPFAGEVRDGRLYGRGACDTKASLAAMLVVAGTLGRSGAPLPCGVHLAAVIDEEYAYSGVSAIAEEIASGKLRYDAAVVGEPTSLHRVVAHKGCVRFHIEVQGAAGHSSEPAAGVNAIERMAEVIAYLRDEVEPGYEALRHPLVGPPTHCISEIAGGDAPNTIPDMCRITIDRRTVPGEEPLAVWAELRERLDRLRRASPGLALTVGSPFIVDYAMEAPLRAPIVRRLSQSTAKFAADRRNLGAAYGTDASKLARVGVPTVVFGPGSIAQAHKPDEWVPLREVAAAASALLDLVVHYGEDEE</sequence>